<dbReference type="Pfam" id="PF01740">
    <property type="entry name" value="STAS"/>
    <property type="match status" value="1"/>
</dbReference>
<evidence type="ECO:0000313" key="3">
    <source>
        <dbReference type="EMBL" id="GGX91899.1"/>
    </source>
</evidence>
<dbReference type="EMBL" id="BMWD01000035">
    <property type="protein sequence ID" value="GGX91899.1"/>
    <property type="molecule type" value="Genomic_DNA"/>
</dbReference>
<sequence length="112" mass="11794">MPTPLLVTRGERPDGTPLLAVAGEIDMSNSDKLSEALVGTLGPLVLDLTAVDYLDSAGLNVLFAHVDRLELIATPLLEPVLTISGLARLTTVHSAQPDSTQPESVRADPVQD</sequence>
<name>A0A918U4G2_9ACTN</name>
<reference evidence="3" key="2">
    <citation type="submission" date="2020-09" db="EMBL/GenBank/DDBJ databases">
        <authorList>
            <person name="Sun Q."/>
            <person name="Ohkuma M."/>
        </authorList>
    </citation>
    <scope>NUCLEOTIDE SEQUENCE</scope>
    <source>
        <strain evidence="3">JCM 4956</strain>
    </source>
</reference>
<evidence type="ECO:0000256" key="1">
    <source>
        <dbReference type="SAM" id="MobiDB-lite"/>
    </source>
</evidence>
<comment type="caution">
    <text evidence="3">The sequence shown here is derived from an EMBL/GenBank/DDBJ whole genome shotgun (WGS) entry which is preliminary data.</text>
</comment>
<feature type="region of interest" description="Disordered" evidence="1">
    <location>
        <begin position="93"/>
        <end position="112"/>
    </location>
</feature>
<dbReference type="Proteomes" id="UP000645555">
    <property type="component" value="Unassembled WGS sequence"/>
</dbReference>
<evidence type="ECO:0000259" key="2">
    <source>
        <dbReference type="PROSITE" id="PS50801"/>
    </source>
</evidence>
<proteinExistence type="predicted"/>
<keyword evidence="4" id="KW-1185">Reference proteome</keyword>
<dbReference type="PROSITE" id="PS50801">
    <property type="entry name" value="STAS"/>
    <property type="match status" value="1"/>
</dbReference>
<accession>A0A918U4G2</accession>
<reference evidence="3" key="1">
    <citation type="journal article" date="2014" name="Int. J. Syst. Evol. Microbiol.">
        <title>Complete genome sequence of Corynebacterium casei LMG S-19264T (=DSM 44701T), isolated from a smear-ripened cheese.</title>
        <authorList>
            <consortium name="US DOE Joint Genome Institute (JGI-PGF)"/>
            <person name="Walter F."/>
            <person name="Albersmeier A."/>
            <person name="Kalinowski J."/>
            <person name="Ruckert C."/>
        </authorList>
    </citation>
    <scope>NUCLEOTIDE SEQUENCE</scope>
    <source>
        <strain evidence="3">JCM 4956</strain>
    </source>
</reference>
<dbReference type="AlphaFoldDB" id="A0A918U4G2"/>
<gene>
    <name evidence="3" type="primary">rsbV</name>
    <name evidence="3" type="ORF">GCM10010515_68780</name>
</gene>
<dbReference type="InterPro" id="IPR002645">
    <property type="entry name" value="STAS_dom"/>
</dbReference>
<dbReference type="InterPro" id="IPR036513">
    <property type="entry name" value="STAS_dom_sf"/>
</dbReference>
<feature type="compositionally biased region" description="Polar residues" evidence="1">
    <location>
        <begin position="93"/>
        <end position="103"/>
    </location>
</feature>
<organism evidence="3 4">
    <name type="scientific">Streptomyces fructofermentans</name>
    <dbReference type="NCBI Taxonomy" id="152141"/>
    <lineage>
        <taxon>Bacteria</taxon>
        <taxon>Bacillati</taxon>
        <taxon>Actinomycetota</taxon>
        <taxon>Actinomycetes</taxon>
        <taxon>Kitasatosporales</taxon>
        <taxon>Streptomycetaceae</taxon>
        <taxon>Streptomyces</taxon>
    </lineage>
</organism>
<dbReference type="RefSeq" id="WP_190039551.1">
    <property type="nucleotide sequence ID" value="NZ_BMWD01000035.1"/>
</dbReference>
<evidence type="ECO:0000313" key="4">
    <source>
        <dbReference type="Proteomes" id="UP000645555"/>
    </source>
</evidence>
<feature type="domain" description="STAS" evidence="2">
    <location>
        <begin position="6"/>
        <end position="62"/>
    </location>
</feature>
<dbReference type="Gene3D" id="3.30.750.24">
    <property type="entry name" value="STAS domain"/>
    <property type="match status" value="1"/>
</dbReference>
<dbReference type="CDD" id="cd07043">
    <property type="entry name" value="STAS_anti-anti-sigma_factors"/>
    <property type="match status" value="1"/>
</dbReference>
<dbReference type="SUPFAM" id="SSF52091">
    <property type="entry name" value="SpoIIaa-like"/>
    <property type="match status" value="1"/>
</dbReference>
<protein>
    <submittedName>
        <fullName evidence="3">Anti-anti-sigma factor</fullName>
    </submittedName>
</protein>